<dbReference type="RefSeq" id="WP_330152735.1">
    <property type="nucleotide sequence ID" value="NZ_JAUZMZ010000078.1"/>
</dbReference>
<comment type="caution">
    <text evidence="2">The sequence shown here is derived from an EMBL/GenBank/DDBJ whole genome shotgun (WGS) entry which is preliminary data.</text>
</comment>
<dbReference type="SUPFAM" id="SSF54909">
    <property type="entry name" value="Dimeric alpha+beta barrel"/>
    <property type="match status" value="1"/>
</dbReference>
<dbReference type="Proteomes" id="UP001331936">
    <property type="component" value="Unassembled WGS sequence"/>
</dbReference>
<evidence type="ECO:0000313" key="2">
    <source>
        <dbReference type="EMBL" id="MEE2033324.1"/>
    </source>
</evidence>
<evidence type="ECO:0000313" key="3">
    <source>
        <dbReference type="Proteomes" id="UP001331936"/>
    </source>
</evidence>
<dbReference type="Gene3D" id="3.30.70.100">
    <property type="match status" value="1"/>
</dbReference>
<dbReference type="NCBIfam" id="TIGR02118">
    <property type="entry name" value="EthD family reductase"/>
    <property type="match status" value="1"/>
</dbReference>
<sequence length="102" mass="11255">MYRLVATYNHPENPAKFLDHYENVHAKLALNQKGIRNFEWGMCSTADGAAPPHFLVAVCDWDSKEAMLADMSSPEGQEGAADLENFAGAGVSFDFYEINKGI</sequence>
<keyword evidence="3" id="KW-1185">Reference proteome</keyword>
<dbReference type="InterPro" id="IPR011008">
    <property type="entry name" value="Dimeric_a/b-barrel"/>
</dbReference>
<protein>
    <submittedName>
        <fullName evidence="2">EthD family reductase</fullName>
    </submittedName>
</protein>
<dbReference type="Pfam" id="PF07110">
    <property type="entry name" value="EthD"/>
    <property type="match status" value="1"/>
</dbReference>
<name>A0ABU7JTT0_9NOCA</name>
<evidence type="ECO:0000259" key="1">
    <source>
        <dbReference type="Pfam" id="PF07110"/>
    </source>
</evidence>
<feature type="domain" description="EthD" evidence="1">
    <location>
        <begin position="11"/>
        <end position="88"/>
    </location>
</feature>
<dbReference type="InterPro" id="IPR009799">
    <property type="entry name" value="EthD_dom"/>
</dbReference>
<dbReference type="EMBL" id="JAUZMZ010000078">
    <property type="protein sequence ID" value="MEE2033324.1"/>
    <property type="molecule type" value="Genomic_DNA"/>
</dbReference>
<organism evidence="2 3">
    <name type="scientific">Rhodococcus chondri</name>
    <dbReference type="NCBI Taxonomy" id="3065941"/>
    <lineage>
        <taxon>Bacteria</taxon>
        <taxon>Bacillati</taxon>
        <taxon>Actinomycetota</taxon>
        <taxon>Actinomycetes</taxon>
        <taxon>Mycobacteriales</taxon>
        <taxon>Nocardiaceae</taxon>
        <taxon>Rhodococcus</taxon>
    </lineage>
</organism>
<proteinExistence type="predicted"/>
<gene>
    <name evidence="2" type="ORF">Q8814_14570</name>
</gene>
<reference evidence="2 3" key="1">
    <citation type="submission" date="2023-08" db="EMBL/GenBank/DDBJ databases">
        <authorList>
            <person name="Girao M."/>
            <person name="Carvalho M.F."/>
        </authorList>
    </citation>
    <scope>NUCLEOTIDE SEQUENCE [LARGE SCALE GENOMIC DNA]</scope>
    <source>
        <strain evidence="2 3">CC-R104</strain>
    </source>
</reference>
<accession>A0ABU7JTT0</accession>